<dbReference type="NCBIfam" id="NF045521">
    <property type="entry name" value="rhoda_near_glyco"/>
    <property type="match status" value="1"/>
</dbReference>
<dbReference type="SUPFAM" id="SSF52821">
    <property type="entry name" value="Rhodanese/Cell cycle control phosphatase"/>
    <property type="match status" value="1"/>
</dbReference>
<feature type="domain" description="Rhodanese" evidence="2">
    <location>
        <begin position="45"/>
        <end position="136"/>
    </location>
</feature>
<dbReference type="Proteomes" id="UP000029644">
    <property type="component" value="Unassembled WGS sequence"/>
</dbReference>
<sequence length="164" mass="19131">MKQSLFLLLILHGFSMFAQKSIDKLLKQYNDNSVPYISVQELAMQKNNAIILDSRELEEYETSHLKNAIHVGYDHFKIDSVYKKVPNKDTKIVVYCSVGIRSESIADSLKKAGYKHVENLYGGIFEWKSNDFPVYNKQEKETDSIHTFNKTWSKWLQKGIKVYE</sequence>
<organism evidence="3 4">
    <name type="scientific">Algibacter lectus</name>
    <dbReference type="NCBI Taxonomy" id="221126"/>
    <lineage>
        <taxon>Bacteria</taxon>
        <taxon>Pseudomonadati</taxon>
        <taxon>Bacteroidota</taxon>
        <taxon>Flavobacteriia</taxon>
        <taxon>Flavobacteriales</taxon>
        <taxon>Flavobacteriaceae</taxon>
        <taxon>Algibacter</taxon>
    </lineage>
</organism>
<dbReference type="PANTHER" id="PTHR43031:SF1">
    <property type="entry name" value="PYRIDINE NUCLEOTIDE-DISULPHIDE OXIDOREDUCTASE"/>
    <property type="match status" value="1"/>
</dbReference>
<dbReference type="InterPro" id="IPR001763">
    <property type="entry name" value="Rhodanese-like_dom"/>
</dbReference>
<feature type="chain" id="PRO_5001865276" evidence="1">
    <location>
        <begin position="19"/>
        <end position="164"/>
    </location>
</feature>
<accession>A0A090VGY3</accession>
<dbReference type="CDD" id="cd00158">
    <property type="entry name" value="RHOD"/>
    <property type="match status" value="1"/>
</dbReference>
<evidence type="ECO:0000259" key="2">
    <source>
        <dbReference type="PROSITE" id="PS50206"/>
    </source>
</evidence>
<dbReference type="RefSeq" id="WP_042505164.1">
    <property type="nucleotide sequence ID" value="NZ_BBNQ01000011.1"/>
</dbReference>
<name>A0A090VGY3_9FLAO</name>
<keyword evidence="1" id="KW-0732">Signal</keyword>
<reference evidence="3 4" key="1">
    <citation type="journal article" date="2014" name="Genome Announc.">
        <title>Draft Genome Sequences of Marine Flavobacterium Algibacter lectus Strains SS8 and NR4.</title>
        <authorList>
            <person name="Takatani N."/>
            <person name="Nakanishi M."/>
            <person name="Meirelles P."/>
            <person name="Mino S."/>
            <person name="Suda W."/>
            <person name="Oshima K."/>
            <person name="Hattori M."/>
            <person name="Ohkuma M."/>
            <person name="Hosokawa M."/>
            <person name="Miyashita K."/>
            <person name="Thompson F.L."/>
            <person name="Niwa A."/>
            <person name="Sawabe T."/>
            <person name="Sawabe T."/>
        </authorList>
    </citation>
    <scope>NUCLEOTIDE SEQUENCE [LARGE SCALE GENOMIC DNA]</scope>
    <source>
        <strain evidence="3 4">JCM 19300</strain>
    </source>
</reference>
<proteinExistence type="predicted"/>
<dbReference type="PROSITE" id="PS50206">
    <property type="entry name" value="RHODANESE_3"/>
    <property type="match status" value="1"/>
</dbReference>
<dbReference type="Gene3D" id="3.40.250.10">
    <property type="entry name" value="Rhodanese-like domain"/>
    <property type="match status" value="1"/>
</dbReference>
<dbReference type="InterPro" id="IPR050229">
    <property type="entry name" value="GlpE_sulfurtransferase"/>
</dbReference>
<evidence type="ECO:0000313" key="4">
    <source>
        <dbReference type="Proteomes" id="UP000029644"/>
    </source>
</evidence>
<comment type="caution">
    <text evidence="3">The sequence shown here is derived from an EMBL/GenBank/DDBJ whole genome shotgun (WGS) entry which is preliminary data.</text>
</comment>
<dbReference type="Pfam" id="PF00581">
    <property type="entry name" value="Rhodanese"/>
    <property type="match status" value="1"/>
</dbReference>
<dbReference type="InterPro" id="IPR036873">
    <property type="entry name" value="Rhodanese-like_dom_sf"/>
</dbReference>
<dbReference type="AlphaFoldDB" id="A0A090VGY3"/>
<dbReference type="SMART" id="SM00450">
    <property type="entry name" value="RHOD"/>
    <property type="match status" value="1"/>
</dbReference>
<evidence type="ECO:0000313" key="3">
    <source>
        <dbReference type="EMBL" id="GAL63333.1"/>
    </source>
</evidence>
<protein>
    <submittedName>
        <fullName evidence="3">Rhodanese-like domain protein</fullName>
    </submittedName>
</protein>
<gene>
    <name evidence="3" type="ORF">JCM19300_1679</name>
</gene>
<feature type="signal peptide" evidence="1">
    <location>
        <begin position="1"/>
        <end position="18"/>
    </location>
</feature>
<dbReference type="PANTHER" id="PTHR43031">
    <property type="entry name" value="FAD-DEPENDENT OXIDOREDUCTASE"/>
    <property type="match status" value="1"/>
</dbReference>
<dbReference type="EMBL" id="BBNQ01000011">
    <property type="protein sequence ID" value="GAL63333.1"/>
    <property type="molecule type" value="Genomic_DNA"/>
</dbReference>
<dbReference type="OrthoDB" id="598065at2"/>
<evidence type="ECO:0000256" key="1">
    <source>
        <dbReference type="SAM" id="SignalP"/>
    </source>
</evidence>